<dbReference type="AlphaFoldDB" id="A0A517M3N4"/>
<dbReference type="Gene3D" id="3.40.50.150">
    <property type="entry name" value="Vaccinia Virus protein VP39"/>
    <property type="match status" value="1"/>
</dbReference>
<name>A0A517M3N4_9BACT</name>
<dbReference type="EMBL" id="CP036261">
    <property type="protein sequence ID" value="QDS89483.1"/>
    <property type="molecule type" value="Genomic_DNA"/>
</dbReference>
<dbReference type="GO" id="GO:0102082">
    <property type="term" value="F:demethylrebeccamycin--D-glucose O-methyltransferase activity"/>
    <property type="evidence" value="ECO:0007669"/>
    <property type="project" value="UniProtKB-EC"/>
</dbReference>
<evidence type="ECO:0000313" key="1">
    <source>
        <dbReference type="EMBL" id="QDS89483.1"/>
    </source>
</evidence>
<keyword evidence="1" id="KW-0489">Methyltransferase</keyword>
<dbReference type="OrthoDB" id="278023at2"/>
<dbReference type="Pfam" id="PF02353">
    <property type="entry name" value="CMAS"/>
    <property type="match status" value="1"/>
</dbReference>
<dbReference type="InterPro" id="IPR029063">
    <property type="entry name" value="SAM-dependent_MTases_sf"/>
</dbReference>
<reference evidence="1 2" key="1">
    <citation type="submission" date="2019-02" db="EMBL/GenBank/DDBJ databases">
        <title>Deep-cultivation of Planctomycetes and their phenomic and genomic characterization uncovers novel biology.</title>
        <authorList>
            <person name="Wiegand S."/>
            <person name="Jogler M."/>
            <person name="Boedeker C."/>
            <person name="Pinto D."/>
            <person name="Vollmers J."/>
            <person name="Rivas-Marin E."/>
            <person name="Kohn T."/>
            <person name="Peeters S.H."/>
            <person name="Heuer A."/>
            <person name="Rast P."/>
            <person name="Oberbeckmann S."/>
            <person name="Bunk B."/>
            <person name="Jeske O."/>
            <person name="Meyerdierks A."/>
            <person name="Storesund J.E."/>
            <person name="Kallscheuer N."/>
            <person name="Luecker S."/>
            <person name="Lage O.M."/>
            <person name="Pohl T."/>
            <person name="Merkel B.J."/>
            <person name="Hornburger P."/>
            <person name="Mueller R.-W."/>
            <person name="Bruemmer F."/>
            <person name="Labrenz M."/>
            <person name="Spormann A.M."/>
            <person name="Op den Camp H."/>
            <person name="Overmann J."/>
            <person name="Amann R."/>
            <person name="Jetten M.S.M."/>
            <person name="Mascher T."/>
            <person name="Medema M.H."/>
            <person name="Devos D.P."/>
            <person name="Kaster A.-K."/>
            <person name="Ovreas L."/>
            <person name="Rohde M."/>
            <person name="Galperin M.Y."/>
            <person name="Jogler C."/>
        </authorList>
    </citation>
    <scope>NUCLEOTIDE SEQUENCE [LARGE SCALE GENOMIC DNA]</scope>
    <source>
        <strain evidence="1 2">EC9</strain>
    </source>
</reference>
<dbReference type="RefSeq" id="WP_145347220.1">
    <property type="nucleotide sequence ID" value="NZ_CP036261.1"/>
</dbReference>
<dbReference type="PANTHER" id="PTHR44068:SF11">
    <property type="entry name" value="GERANYL DIPHOSPHATE 2-C-METHYLTRANSFERASE"/>
    <property type="match status" value="1"/>
</dbReference>
<evidence type="ECO:0000313" key="2">
    <source>
        <dbReference type="Proteomes" id="UP000319557"/>
    </source>
</evidence>
<dbReference type="Proteomes" id="UP000319557">
    <property type="component" value="Chromosome"/>
</dbReference>
<organism evidence="1 2">
    <name type="scientific">Rosistilla ulvae</name>
    <dbReference type="NCBI Taxonomy" id="1930277"/>
    <lineage>
        <taxon>Bacteria</taxon>
        <taxon>Pseudomonadati</taxon>
        <taxon>Planctomycetota</taxon>
        <taxon>Planctomycetia</taxon>
        <taxon>Pirellulales</taxon>
        <taxon>Pirellulaceae</taxon>
        <taxon>Rosistilla</taxon>
    </lineage>
</organism>
<dbReference type="SUPFAM" id="SSF53335">
    <property type="entry name" value="S-adenosyl-L-methionine-dependent methyltransferases"/>
    <property type="match status" value="1"/>
</dbReference>
<proteinExistence type="predicted"/>
<dbReference type="CDD" id="cd02440">
    <property type="entry name" value="AdoMet_MTases"/>
    <property type="match status" value="1"/>
</dbReference>
<keyword evidence="2" id="KW-1185">Reference proteome</keyword>
<dbReference type="InterPro" id="IPR050447">
    <property type="entry name" value="Erg6_SMT_methyltransf"/>
</dbReference>
<keyword evidence="1" id="KW-0808">Transferase</keyword>
<accession>A0A517M3N4</accession>
<gene>
    <name evidence="1" type="primary">rebM_2</name>
    <name evidence="1" type="ORF">EC9_36830</name>
</gene>
<dbReference type="KEGG" id="ruv:EC9_36830"/>
<dbReference type="EC" id="2.1.1.164" evidence="1"/>
<sequence>MIESSLAIDSADVAEHYDDLDGYYRQFWGEHLHHGFWETGSESPQQAIESLIQRVARPLGLAAGASVCDVGCGYGGTSRYLASRQSYRMTGLTISQQQYDFAVSKLGGADNPRFLLCNWETNSLPDGSFDGLLSIECIGHVMNKDRFFQEIYRVLKPGGRACITAWLSSEHAGRRARRWLLQPICREGRLPSMGTASEYTLLAESSQLRQLCCEDLTGAVQKTWAICLWRVFVFLFFSRAGWRFLFSSKSRHAVFVFSIARIWIAYRVGAMEYGVFEFEKPLT</sequence>
<dbReference type="PANTHER" id="PTHR44068">
    <property type="entry name" value="ZGC:194242"/>
    <property type="match status" value="1"/>
</dbReference>
<protein>
    <submittedName>
        <fullName evidence="1">Demethylrebeccamycin-D-glucose O-methyltransferase</fullName>
        <ecNumber evidence="1">2.1.1.164</ecNumber>
    </submittedName>
</protein>
<dbReference type="GO" id="GO:0032259">
    <property type="term" value="P:methylation"/>
    <property type="evidence" value="ECO:0007669"/>
    <property type="project" value="UniProtKB-KW"/>
</dbReference>